<evidence type="ECO:0000256" key="2">
    <source>
        <dbReference type="ARBA" id="ARBA00022692"/>
    </source>
</evidence>
<keyword evidence="3 5" id="KW-1133">Transmembrane helix</keyword>
<organism evidence="7 8">
    <name type="scientific">Diabrotica balteata</name>
    <name type="common">Banded cucumber beetle</name>
    <dbReference type="NCBI Taxonomy" id="107213"/>
    <lineage>
        <taxon>Eukaryota</taxon>
        <taxon>Metazoa</taxon>
        <taxon>Ecdysozoa</taxon>
        <taxon>Arthropoda</taxon>
        <taxon>Hexapoda</taxon>
        <taxon>Insecta</taxon>
        <taxon>Pterygota</taxon>
        <taxon>Neoptera</taxon>
        <taxon>Endopterygota</taxon>
        <taxon>Coleoptera</taxon>
        <taxon>Polyphaga</taxon>
        <taxon>Cucujiformia</taxon>
        <taxon>Chrysomeloidea</taxon>
        <taxon>Chrysomelidae</taxon>
        <taxon>Galerucinae</taxon>
        <taxon>Diabroticina</taxon>
        <taxon>Diabroticites</taxon>
        <taxon>Diabrotica</taxon>
    </lineage>
</organism>
<dbReference type="Pfam" id="PF00083">
    <property type="entry name" value="Sugar_tr"/>
    <property type="match status" value="1"/>
</dbReference>
<evidence type="ECO:0000256" key="1">
    <source>
        <dbReference type="ARBA" id="ARBA00004141"/>
    </source>
</evidence>
<accession>A0A9N9T9I6</accession>
<keyword evidence="4 5" id="KW-0472">Membrane</keyword>
<feature type="transmembrane region" description="Helical" evidence="5">
    <location>
        <begin position="176"/>
        <end position="195"/>
    </location>
</feature>
<feature type="transmembrane region" description="Helical" evidence="5">
    <location>
        <begin position="55"/>
        <end position="73"/>
    </location>
</feature>
<dbReference type="EMBL" id="OU898281">
    <property type="protein sequence ID" value="CAG9836992.1"/>
    <property type="molecule type" value="Genomic_DNA"/>
</dbReference>
<dbReference type="PROSITE" id="PS50850">
    <property type="entry name" value="MFS"/>
    <property type="match status" value="1"/>
</dbReference>
<dbReference type="GO" id="GO:0016020">
    <property type="term" value="C:membrane"/>
    <property type="evidence" value="ECO:0007669"/>
    <property type="project" value="UniProtKB-SubCell"/>
</dbReference>
<dbReference type="Proteomes" id="UP001153709">
    <property type="component" value="Chromosome 6"/>
</dbReference>
<dbReference type="AlphaFoldDB" id="A0A9N9T9I6"/>
<protein>
    <recommendedName>
        <fullName evidence="6">Major facilitator superfamily (MFS) profile domain-containing protein</fullName>
    </recommendedName>
</protein>
<proteinExistence type="predicted"/>
<feature type="transmembrane region" description="Helical" evidence="5">
    <location>
        <begin position="143"/>
        <end position="164"/>
    </location>
</feature>
<feature type="transmembrane region" description="Helical" evidence="5">
    <location>
        <begin position="12"/>
        <end position="33"/>
    </location>
</feature>
<dbReference type="InterPro" id="IPR050549">
    <property type="entry name" value="MFS_Trehalose_Transporter"/>
</dbReference>
<dbReference type="OrthoDB" id="6133115at2759"/>
<evidence type="ECO:0000256" key="3">
    <source>
        <dbReference type="ARBA" id="ARBA00022989"/>
    </source>
</evidence>
<dbReference type="InterPro" id="IPR020846">
    <property type="entry name" value="MFS_dom"/>
</dbReference>
<evidence type="ECO:0000256" key="5">
    <source>
        <dbReference type="SAM" id="Phobius"/>
    </source>
</evidence>
<keyword evidence="8" id="KW-1185">Reference proteome</keyword>
<sequence>MVVVNTSGSALYQYLACYSAILAIVSSGFHYGWPSPTLPKLLAEDSLIPITEDEGFWLATMPLFGAFVGSLTNPLIVDRIGRHKTILLTSGPYLMAWIMIYFARNVPMMYIARFIAGISDGWSFSSVPMYTGEVSDANKRGMFASWSSISFIFGILAVTLLDPIEYTTHCNSRRRHTVLLILTFMWMPESPYYYIVKNNLEGAKKSLKIFKRIK</sequence>
<dbReference type="GO" id="GO:0022857">
    <property type="term" value="F:transmembrane transporter activity"/>
    <property type="evidence" value="ECO:0007669"/>
    <property type="project" value="InterPro"/>
</dbReference>
<dbReference type="PANTHER" id="PTHR48021">
    <property type="match status" value="1"/>
</dbReference>
<evidence type="ECO:0000256" key="4">
    <source>
        <dbReference type="ARBA" id="ARBA00023136"/>
    </source>
</evidence>
<dbReference type="InterPro" id="IPR005828">
    <property type="entry name" value="MFS_sugar_transport-like"/>
</dbReference>
<feature type="domain" description="Major facilitator superfamily (MFS) profile" evidence="6">
    <location>
        <begin position="16"/>
        <end position="214"/>
    </location>
</feature>
<comment type="subcellular location">
    <subcellularLocation>
        <location evidence="1">Membrane</location>
        <topology evidence="1">Multi-pass membrane protein</topology>
    </subcellularLocation>
</comment>
<dbReference type="PROSITE" id="PS00217">
    <property type="entry name" value="SUGAR_TRANSPORT_2"/>
    <property type="match status" value="1"/>
</dbReference>
<evidence type="ECO:0000313" key="8">
    <source>
        <dbReference type="Proteomes" id="UP001153709"/>
    </source>
</evidence>
<gene>
    <name evidence="7" type="ORF">DIABBA_LOCUS10019</name>
</gene>
<dbReference type="InterPro" id="IPR005829">
    <property type="entry name" value="Sugar_transporter_CS"/>
</dbReference>
<feature type="transmembrane region" description="Helical" evidence="5">
    <location>
        <begin position="85"/>
        <end position="104"/>
    </location>
</feature>
<dbReference type="InterPro" id="IPR036259">
    <property type="entry name" value="MFS_trans_sf"/>
</dbReference>
<evidence type="ECO:0000313" key="7">
    <source>
        <dbReference type="EMBL" id="CAG9836992.1"/>
    </source>
</evidence>
<dbReference type="Gene3D" id="1.20.1250.20">
    <property type="entry name" value="MFS general substrate transporter like domains"/>
    <property type="match status" value="1"/>
</dbReference>
<name>A0A9N9T9I6_DIABA</name>
<dbReference type="SUPFAM" id="SSF103473">
    <property type="entry name" value="MFS general substrate transporter"/>
    <property type="match status" value="1"/>
</dbReference>
<dbReference type="PANTHER" id="PTHR48021:SF46">
    <property type="entry name" value="MAJOR FACILITATOR SUPERFAMILY (MFS) PROFILE DOMAIN-CONTAINING PROTEIN"/>
    <property type="match status" value="1"/>
</dbReference>
<evidence type="ECO:0000259" key="6">
    <source>
        <dbReference type="PROSITE" id="PS50850"/>
    </source>
</evidence>
<reference evidence="7" key="1">
    <citation type="submission" date="2022-01" db="EMBL/GenBank/DDBJ databases">
        <authorList>
            <person name="King R."/>
        </authorList>
    </citation>
    <scope>NUCLEOTIDE SEQUENCE</scope>
</reference>
<keyword evidence="2 5" id="KW-0812">Transmembrane</keyword>